<dbReference type="OrthoDB" id="29523at2759"/>
<dbReference type="GO" id="GO:0010521">
    <property type="term" value="F:telomerase inhibitor activity"/>
    <property type="evidence" value="ECO:0007669"/>
    <property type="project" value="TreeGrafter"/>
</dbReference>
<dbReference type="GO" id="GO:0003676">
    <property type="term" value="F:nucleic acid binding"/>
    <property type="evidence" value="ECO:0007669"/>
    <property type="project" value="InterPro"/>
</dbReference>
<feature type="region of interest" description="Disordered" evidence="1">
    <location>
        <begin position="91"/>
        <end position="136"/>
    </location>
</feature>
<dbReference type="Proteomes" id="UP000580250">
    <property type="component" value="Unassembled WGS sequence"/>
</dbReference>
<dbReference type="InterPro" id="IPR000467">
    <property type="entry name" value="G_patch_dom"/>
</dbReference>
<dbReference type="AlphaFoldDB" id="A0A6V7VBP2"/>
<proteinExistence type="predicted"/>
<evidence type="ECO:0000259" key="2">
    <source>
        <dbReference type="PROSITE" id="PS50174"/>
    </source>
</evidence>
<dbReference type="PROSITE" id="PS50174">
    <property type="entry name" value="G_PATCH"/>
    <property type="match status" value="1"/>
</dbReference>
<gene>
    <name evidence="3" type="ORF">MENT_LOCUS23868</name>
</gene>
<accession>A0A6V7VBP2</accession>
<feature type="domain" description="G-patch" evidence="2">
    <location>
        <begin position="26"/>
        <end position="71"/>
    </location>
</feature>
<dbReference type="EMBL" id="CAJEWN010000198">
    <property type="protein sequence ID" value="CAD2172327.1"/>
    <property type="molecule type" value="Genomic_DNA"/>
</dbReference>
<evidence type="ECO:0000313" key="4">
    <source>
        <dbReference type="Proteomes" id="UP000580250"/>
    </source>
</evidence>
<name>A0A6V7VBP2_MELEN</name>
<dbReference type="SMART" id="SM00443">
    <property type="entry name" value="G_patch"/>
    <property type="match status" value="1"/>
</dbReference>
<sequence length="165" mass="19194">MSMLAEPRRKQRISVDPQNLNWANDEKNFGKKLMKQMGWKGGGLGPEGVGIKDCVKTKANNDQRGLGSTKDYCVPHHDEYAKILEDLNKARENKKENTSEKVKKRKKEKSENKLKNNFEEKTKTRSKRIKKGERKTEENFLDLQTNSLTMDQYFAQKMAKMKKVK</sequence>
<organism evidence="3 4">
    <name type="scientific">Meloidogyne enterolobii</name>
    <name type="common">Root-knot nematode worm</name>
    <name type="synonym">Meloidogyne mayaguensis</name>
    <dbReference type="NCBI Taxonomy" id="390850"/>
    <lineage>
        <taxon>Eukaryota</taxon>
        <taxon>Metazoa</taxon>
        <taxon>Ecdysozoa</taxon>
        <taxon>Nematoda</taxon>
        <taxon>Chromadorea</taxon>
        <taxon>Rhabditida</taxon>
        <taxon>Tylenchina</taxon>
        <taxon>Tylenchomorpha</taxon>
        <taxon>Tylenchoidea</taxon>
        <taxon>Meloidogynidae</taxon>
        <taxon>Meloidogyninae</taxon>
        <taxon>Meloidogyne</taxon>
    </lineage>
</organism>
<evidence type="ECO:0000256" key="1">
    <source>
        <dbReference type="SAM" id="MobiDB-lite"/>
    </source>
</evidence>
<protein>
    <recommendedName>
        <fullName evidence="2">G-patch domain-containing protein</fullName>
    </recommendedName>
</protein>
<dbReference type="PANTHER" id="PTHR23149">
    <property type="entry name" value="G PATCH DOMAIN CONTAINING PROTEIN"/>
    <property type="match status" value="1"/>
</dbReference>
<feature type="compositionally biased region" description="Basic and acidic residues" evidence="1">
    <location>
        <begin position="108"/>
        <end position="123"/>
    </location>
</feature>
<dbReference type="PANTHER" id="PTHR23149:SF27">
    <property type="entry name" value="PIN2_TERF1-INTERACTING TELOMERASE INHIBITOR 1"/>
    <property type="match status" value="1"/>
</dbReference>
<comment type="caution">
    <text evidence="3">The sequence shown here is derived from an EMBL/GenBank/DDBJ whole genome shotgun (WGS) entry which is preliminary data.</text>
</comment>
<dbReference type="GO" id="GO:0005730">
    <property type="term" value="C:nucleolus"/>
    <property type="evidence" value="ECO:0007669"/>
    <property type="project" value="TreeGrafter"/>
</dbReference>
<reference evidence="3 4" key="1">
    <citation type="submission" date="2020-08" db="EMBL/GenBank/DDBJ databases">
        <authorList>
            <person name="Koutsovoulos G."/>
            <person name="Danchin GJ E."/>
        </authorList>
    </citation>
    <scope>NUCLEOTIDE SEQUENCE [LARGE SCALE GENOMIC DNA]</scope>
</reference>
<feature type="compositionally biased region" description="Basic residues" evidence="1">
    <location>
        <begin position="124"/>
        <end position="133"/>
    </location>
</feature>
<feature type="compositionally biased region" description="Basic and acidic residues" evidence="1">
    <location>
        <begin position="91"/>
        <end position="101"/>
    </location>
</feature>
<evidence type="ECO:0000313" key="3">
    <source>
        <dbReference type="EMBL" id="CAD2172327.1"/>
    </source>
</evidence>
<dbReference type="InterPro" id="IPR050656">
    <property type="entry name" value="PINX1"/>
</dbReference>
<dbReference type="Pfam" id="PF01585">
    <property type="entry name" value="G-patch"/>
    <property type="match status" value="1"/>
</dbReference>